<dbReference type="Proteomes" id="UP000298791">
    <property type="component" value="Chromosome"/>
</dbReference>
<reference evidence="1 2" key="1">
    <citation type="submission" date="2018-12" db="EMBL/GenBank/DDBJ databases">
        <authorList>
            <person name="Chong R.A."/>
        </authorList>
    </citation>
    <scope>NUCLEOTIDE SEQUENCE [LARGE SCALE GENOMIC DNA]</scope>
    <source>
        <strain evidence="1 2">Ane</strain>
    </source>
</reference>
<sequence>MKILVTRPSPEGEKLAKILNCIGILSWHFPLFNFLPSTSSISLSKKICELYKSDIILIFSKRSVYYTNLYLNENNLHWPLNPDYYAIGNGTAIFFQKYVKKKF</sequence>
<dbReference type="RefSeq" id="WP_158367200.1">
    <property type="nucleotide sequence ID" value="NZ_CP034885.1"/>
</dbReference>
<dbReference type="GO" id="GO:0033014">
    <property type="term" value="P:tetrapyrrole biosynthetic process"/>
    <property type="evidence" value="ECO:0007669"/>
    <property type="project" value="InterPro"/>
</dbReference>
<proteinExistence type="predicted"/>
<protein>
    <submittedName>
        <fullName evidence="1">Uroporphyrinogen-III synthase</fullName>
    </submittedName>
</protein>
<dbReference type="Gene3D" id="3.40.50.10090">
    <property type="match status" value="1"/>
</dbReference>
<gene>
    <name evidence="1" type="ORF">D9V64_03015</name>
</gene>
<evidence type="ECO:0000313" key="2">
    <source>
        <dbReference type="Proteomes" id="UP000298791"/>
    </source>
</evidence>
<dbReference type="InterPro" id="IPR036108">
    <property type="entry name" value="4pyrrol_syn_uPrphyn_synt_sf"/>
</dbReference>
<reference evidence="1 2" key="2">
    <citation type="submission" date="2019-05" db="EMBL/GenBank/DDBJ databases">
        <title>Genome evolution of the obligate endosymbiont Buchnera aphidicola.</title>
        <authorList>
            <person name="Moran N.A."/>
        </authorList>
    </citation>
    <scope>NUCLEOTIDE SEQUENCE [LARGE SCALE GENOMIC DNA]</scope>
    <source>
        <strain evidence="1 2">Ane</strain>
    </source>
</reference>
<evidence type="ECO:0000313" key="1">
    <source>
        <dbReference type="EMBL" id="QCI19099.1"/>
    </source>
</evidence>
<name>A0A4D6XU81_9GAMM</name>
<organism evidence="1 2">
    <name type="scientific">Buchnera aphidicola</name>
    <name type="common">Aphis nerii</name>
    <dbReference type="NCBI Taxonomy" id="1241835"/>
    <lineage>
        <taxon>Bacteria</taxon>
        <taxon>Pseudomonadati</taxon>
        <taxon>Pseudomonadota</taxon>
        <taxon>Gammaproteobacteria</taxon>
        <taxon>Enterobacterales</taxon>
        <taxon>Erwiniaceae</taxon>
        <taxon>Buchnera</taxon>
    </lineage>
</organism>
<dbReference type="AlphaFoldDB" id="A0A4D6XU81"/>
<dbReference type="OrthoDB" id="9787650at2"/>
<dbReference type="GO" id="GO:0004852">
    <property type="term" value="F:uroporphyrinogen-III synthase activity"/>
    <property type="evidence" value="ECO:0007669"/>
    <property type="project" value="InterPro"/>
</dbReference>
<dbReference type="SUPFAM" id="SSF69618">
    <property type="entry name" value="HemD-like"/>
    <property type="match status" value="1"/>
</dbReference>
<dbReference type="EMBL" id="CP034885">
    <property type="protein sequence ID" value="QCI19099.1"/>
    <property type="molecule type" value="Genomic_DNA"/>
</dbReference>
<accession>A0A4D6XU81</accession>